<comment type="caution">
    <text evidence="1">The sequence shown here is derived from an EMBL/GenBank/DDBJ whole genome shotgun (WGS) entry which is preliminary data.</text>
</comment>
<keyword evidence="2" id="KW-1185">Reference proteome</keyword>
<gene>
    <name evidence="1" type="ORF">AMECASPLE_006305</name>
</gene>
<accession>A0ABV0ZW02</accession>
<evidence type="ECO:0000313" key="1">
    <source>
        <dbReference type="EMBL" id="MEQ2310191.1"/>
    </source>
</evidence>
<name>A0ABV0ZW02_9TELE</name>
<sequence length="69" mass="7456">MTPQTDFVAADKDLIYRRHNLLCPTIIPKHQDSPGQGLTSKMEGLLPVPGSLAPTPSCGPSPLLIDKLY</sequence>
<dbReference type="EMBL" id="JAHRIP010075537">
    <property type="protein sequence ID" value="MEQ2310191.1"/>
    <property type="molecule type" value="Genomic_DNA"/>
</dbReference>
<evidence type="ECO:0000313" key="2">
    <source>
        <dbReference type="Proteomes" id="UP001469553"/>
    </source>
</evidence>
<protein>
    <submittedName>
        <fullName evidence="1">Uncharacterized protein</fullName>
    </submittedName>
</protein>
<dbReference type="Proteomes" id="UP001469553">
    <property type="component" value="Unassembled WGS sequence"/>
</dbReference>
<organism evidence="1 2">
    <name type="scientific">Ameca splendens</name>
    <dbReference type="NCBI Taxonomy" id="208324"/>
    <lineage>
        <taxon>Eukaryota</taxon>
        <taxon>Metazoa</taxon>
        <taxon>Chordata</taxon>
        <taxon>Craniata</taxon>
        <taxon>Vertebrata</taxon>
        <taxon>Euteleostomi</taxon>
        <taxon>Actinopterygii</taxon>
        <taxon>Neopterygii</taxon>
        <taxon>Teleostei</taxon>
        <taxon>Neoteleostei</taxon>
        <taxon>Acanthomorphata</taxon>
        <taxon>Ovalentaria</taxon>
        <taxon>Atherinomorphae</taxon>
        <taxon>Cyprinodontiformes</taxon>
        <taxon>Goodeidae</taxon>
        <taxon>Ameca</taxon>
    </lineage>
</organism>
<proteinExistence type="predicted"/>
<reference evidence="1 2" key="1">
    <citation type="submission" date="2021-06" db="EMBL/GenBank/DDBJ databases">
        <authorList>
            <person name="Palmer J.M."/>
        </authorList>
    </citation>
    <scope>NUCLEOTIDE SEQUENCE [LARGE SCALE GENOMIC DNA]</scope>
    <source>
        <strain evidence="1 2">AS_MEX2019</strain>
        <tissue evidence="1">Muscle</tissue>
    </source>
</reference>